<gene>
    <name evidence="7" type="ORF">LDAN0321_LOCUS6627</name>
</gene>
<dbReference type="SUPFAM" id="SSF54001">
    <property type="entry name" value="Cysteine proteinases"/>
    <property type="match status" value="1"/>
</dbReference>
<sequence>MFISNKALLAVTLFATALTSTYAQVDPDDDETPEYKIVKVGGAHPVIGVSAEKLFGEWADKHSKTYTSAQEKQKRMGIWLQTDTKIKAHNQKYDAGHVKWYMGHNEYSDMTPEEFANHFNLFSSIDQEPIEQLGLPVSDNFVEQIKRFQTGRGLRSSNNLKDAVDWNAQGMVTGAKNQGGCGSCWAFAATAGMESVKAINDGELIGLSEQELVDCSPMEDGNYGCSGGWPKNAITKYVKKKRGGLCSDQDYPYTGGETGSCLADSCTVVPGTLFSGCRYVYSPHDPAQRNAQGVMDALATSPVIVAVSAAPYSDWLSYAGGIFDNADCGLEIETPVDHAMLLTGYGEDADGNMFWEFKNSWGADWGEGGYIKFDRDPTLTNHDGRCGMLRYIMQPFF</sequence>
<dbReference type="InterPro" id="IPR038765">
    <property type="entry name" value="Papain-like_cys_pep_sf"/>
</dbReference>
<dbReference type="EMBL" id="HBGY01010499">
    <property type="protein sequence ID" value="CAD9568907.1"/>
    <property type="molecule type" value="Transcribed_RNA"/>
</dbReference>
<dbReference type="InterPro" id="IPR000169">
    <property type="entry name" value="Pept_cys_AS"/>
</dbReference>
<comment type="similarity">
    <text evidence="1">Belongs to the peptidase C1 family.</text>
</comment>
<dbReference type="PRINTS" id="PR00705">
    <property type="entry name" value="PAPAIN"/>
</dbReference>
<dbReference type="Pfam" id="PF08246">
    <property type="entry name" value="Inhibitor_I29"/>
    <property type="match status" value="1"/>
</dbReference>
<dbReference type="InterPro" id="IPR025660">
    <property type="entry name" value="Pept_his_AS"/>
</dbReference>
<dbReference type="PROSITE" id="PS00639">
    <property type="entry name" value="THIOL_PROTEASE_HIS"/>
    <property type="match status" value="1"/>
</dbReference>
<feature type="signal peptide" evidence="4">
    <location>
        <begin position="1"/>
        <end position="23"/>
    </location>
</feature>
<evidence type="ECO:0008006" key="8">
    <source>
        <dbReference type="Google" id="ProtNLM"/>
    </source>
</evidence>
<dbReference type="InterPro" id="IPR000668">
    <property type="entry name" value="Peptidase_C1A_C"/>
</dbReference>
<proteinExistence type="inferred from homology"/>
<evidence type="ECO:0000259" key="6">
    <source>
        <dbReference type="SMART" id="SM00848"/>
    </source>
</evidence>
<feature type="chain" id="PRO_5031053146" description="Peptidase C1A papain C-terminal domain-containing protein" evidence="4">
    <location>
        <begin position="24"/>
        <end position="397"/>
    </location>
</feature>
<dbReference type="InterPro" id="IPR039417">
    <property type="entry name" value="Peptidase_C1A_papain-like"/>
</dbReference>
<evidence type="ECO:0000256" key="2">
    <source>
        <dbReference type="ARBA" id="ARBA00023145"/>
    </source>
</evidence>
<dbReference type="AlphaFoldDB" id="A0A7S2K7Q9"/>
<dbReference type="GO" id="GO:0006508">
    <property type="term" value="P:proteolysis"/>
    <property type="evidence" value="ECO:0007669"/>
    <property type="project" value="InterPro"/>
</dbReference>
<dbReference type="GO" id="GO:0008234">
    <property type="term" value="F:cysteine-type peptidase activity"/>
    <property type="evidence" value="ECO:0007669"/>
    <property type="project" value="InterPro"/>
</dbReference>
<dbReference type="Pfam" id="PF00112">
    <property type="entry name" value="Peptidase_C1"/>
    <property type="match status" value="1"/>
</dbReference>
<feature type="domain" description="Peptidase C1A papain C-terminal" evidence="5">
    <location>
        <begin position="160"/>
        <end position="396"/>
    </location>
</feature>
<dbReference type="SMART" id="SM00645">
    <property type="entry name" value="Pept_C1"/>
    <property type="match status" value="1"/>
</dbReference>
<keyword evidence="4" id="KW-0732">Signal</keyword>
<dbReference type="Gene3D" id="3.90.70.10">
    <property type="entry name" value="Cysteine proteinases"/>
    <property type="match status" value="1"/>
</dbReference>
<keyword evidence="2" id="KW-0865">Zymogen</keyword>
<evidence type="ECO:0000313" key="7">
    <source>
        <dbReference type="EMBL" id="CAD9568907.1"/>
    </source>
</evidence>
<dbReference type="SMART" id="SM00848">
    <property type="entry name" value="Inhibitor_I29"/>
    <property type="match status" value="1"/>
</dbReference>
<dbReference type="PROSITE" id="PS00139">
    <property type="entry name" value="THIOL_PROTEASE_CYS"/>
    <property type="match status" value="1"/>
</dbReference>
<reference evidence="7" key="1">
    <citation type="submission" date="2021-01" db="EMBL/GenBank/DDBJ databases">
        <authorList>
            <person name="Corre E."/>
            <person name="Pelletier E."/>
            <person name="Niang G."/>
            <person name="Scheremetjew M."/>
            <person name="Finn R."/>
            <person name="Kale V."/>
            <person name="Holt S."/>
            <person name="Cochrane G."/>
            <person name="Meng A."/>
            <person name="Brown T."/>
            <person name="Cohen L."/>
        </authorList>
    </citation>
    <scope>NUCLEOTIDE SEQUENCE</scope>
    <source>
        <strain evidence="7">B650</strain>
    </source>
</reference>
<dbReference type="PANTHER" id="PTHR12411">
    <property type="entry name" value="CYSTEINE PROTEASE FAMILY C1-RELATED"/>
    <property type="match status" value="1"/>
</dbReference>
<name>A0A7S2K7Q9_9STRA</name>
<evidence type="ECO:0000259" key="5">
    <source>
        <dbReference type="SMART" id="SM00645"/>
    </source>
</evidence>
<accession>A0A7S2K7Q9</accession>
<feature type="domain" description="Cathepsin propeptide inhibitor" evidence="6">
    <location>
        <begin position="55"/>
        <end position="115"/>
    </location>
</feature>
<keyword evidence="3" id="KW-1015">Disulfide bond</keyword>
<evidence type="ECO:0000256" key="1">
    <source>
        <dbReference type="ARBA" id="ARBA00008455"/>
    </source>
</evidence>
<dbReference type="CDD" id="cd02248">
    <property type="entry name" value="Peptidase_C1A"/>
    <property type="match status" value="1"/>
</dbReference>
<evidence type="ECO:0000256" key="3">
    <source>
        <dbReference type="ARBA" id="ARBA00023157"/>
    </source>
</evidence>
<organism evidence="7">
    <name type="scientific">Leptocylindrus danicus</name>
    <dbReference type="NCBI Taxonomy" id="163516"/>
    <lineage>
        <taxon>Eukaryota</taxon>
        <taxon>Sar</taxon>
        <taxon>Stramenopiles</taxon>
        <taxon>Ochrophyta</taxon>
        <taxon>Bacillariophyta</taxon>
        <taxon>Coscinodiscophyceae</taxon>
        <taxon>Chaetocerotophycidae</taxon>
        <taxon>Leptocylindrales</taxon>
        <taxon>Leptocylindraceae</taxon>
        <taxon>Leptocylindrus</taxon>
    </lineage>
</organism>
<dbReference type="InterPro" id="IPR013128">
    <property type="entry name" value="Peptidase_C1A"/>
</dbReference>
<dbReference type="InterPro" id="IPR013201">
    <property type="entry name" value="Prot_inhib_I29"/>
</dbReference>
<evidence type="ECO:0000256" key="4">
    <source>
        <dbReference type="SAM" id="SignalP"/>
    </source>
</evidence>
<protein>
    <recommendedName>
        <fullName evidence="8">Peptidase C1A papain C-terminal domain-containing protein</fullName>
    </recommendedName>
</protein>